<dbReference type="GO" id="GO:0008270">
    <property type="term" value="F:zinc ion binding"/>
    <property type="evidence" value="ECO:0007669"/>
    <property type="project" value="UniProtKB-KW"/>
</dbReference>
<keyword evidence="2" id="KW-0863">Zinc-finger</keyword>
<dbReference type="Proteomes" id="UP000692954">
    <property type="component" value="Unassembled WGS sequence"/>
</dbReference>
<evidence type="ECO:0000313" key="5">
    <source>
        <dbReference type="Proteomes" id="UP000692954"/>
    </source>
</evidence>
<gene>
    <name evidence="4" type="ORF">PSON_ATCC_30995.1.T1440030</name>
</gene>
<sequence>MKTKQILIIQKQNQKFTQLLYKQVNENIDEDNQIIPYNKLGKFKIEGWLNCQNLSQTIQLNCCELNIKENQQDQIYLYSQNIEIGRFQYKGEKILYYLLCQKYLRIHVEVNQTIQKCISNKEFIVVQIQIEINLYVNPFLFNQDNTFSQQNQIKFILALLKLQDLLKRSFLFYLYPIEKKIQLSGPCYSSNIILKWMIEREKDISSISNQKFRGGVFVEIKQGYIFDRFYDLISHKARLQIRKSQTLIITFDQSIVEEKKQEIQKKYPHLSVLCINQEVNLNCLLIFDIIIISIHEVEKQYENFKQQYLNTIYSFGWKRIIVDLSILESQLIYNLYFINLLKTKYKWIFLKNFDEQIKRGTLNFILEFFTLEKKAFVKYFSIENQPQQQKRCLTSIASQLQISFSQISIKNQIILIDFNYDEQYQYNELRYKNLENHNLDDYGLKFNLLRQFCSVVRQNYDIKQCSICFLPLENNYKSLVCSHFFCFQCLQYACLLCDKKITQAQIQKIRLQNSICDSPTVKNKQIKLIQLIQNLQEKILILTQYPNKLEQLFFDSNLSLYNVKNLSYSQRIDDITQQVDSFDESDKKTILILNPQQILEQSIIIKSAHFIIFYDQIWNIHQEDIIMKRVYNIKAIFRFIVKGGIEENIIYLQHLQSKKRGREGILENYSLIKKMLKYQQQ</sequence>
<keyword evidence="5" id="KW-1185">Reference proteome</keyword>
<comment type="caution">
    <text evidence="4">The sequence shown here is derived from an EMBL/GenBank/DDBJ whole genome shotgun (WGS) entry which is preliminary data.</text>
</comment>
<evidence type="ECO:0000256" key="2">
    <source>
        <dbReference type="ARBA" id="ARBA00022771"/>
    </source>
</evidence>
<dbReference type="OrthoDB" id="10391908at2759"/>
<dbReference type="AlphaFoldDB" id="A0A8S1R952"/>
<reference evidence="4" key="1">
    <citation type="submission" date="2021-01" db="EMBL/GenBank/DDBJ databases">
        <authorList>
            <consortium name="Genoscope - CEA"/>
            <person name="William W."/>
        </authorList>
    </citation>
    <scope>NUCLEOTIDE SEQUENCE</scope>
</reference>
<name>A0A8S1R952_9CILI</name>
<dbReference type="InterPro" id="IPR017907">
    <property type="entry name" value="Znf_RING_CS"/>
</dbReference>
<organism evidence="4 5">
    <name type="scientific">Paramecium sonneborni</name>
    <dbReference type="NCBI Taxonomy" id="65129"/>
    <lineage>
        <taxon>Eukaryota</taxon>
        <taxon>Sar</taxon>
        <taxon>Alveolata</taxon>
        <taxon>Ciliophora</taxon>
        <taxon>Intramacronucleata</taxon>
        <taxon>Oligohymenophorea</taxon>
        <taxon>Peniculida</taxon>
        <taxon>Parameciidae</taxon>
        <taxon>Paramecium</taxon>
    </lineage>
</organism>
<evidence type="ECO:0000313" key="4">
    <source>
        <dbReference type="EMBL" id="CAD8123320.1"/>
    </source>
</evidence>
<evidence type="ECO:0000256" key="3">
    <source>
        <dbReference type="ARBA" id="ARBA00022833"/>
    </source>
</evidence>
<dbReference type="EMBL" id="CAJJDN010000144">
    <property type="protein sequence ID" value="CAD8123320.1"/>
    <property type="molecule type" value="Genomic_DNA"/>
</dbReference>
<evidence type="ECO:0000256" key="1">
    <source>
        <dbReference type="ARBA" id="ARBA00022723"/>
    </source>
</evidence>
<proteinExistence type="predicted"/>
<keyword evidence="1" id="KW-0479">Metal-binding</keyword>
<dbReference type="PROSITE" id="PS00518">
    <property type="entry name" value="ZF_RING_1"/>
    <property type="match status" value="1"/>
</dbReference>
<protein>
    <recommendedName>
        <fullName evidence="6">RING-type domain-containing protein</fullName>
    </recommendedName>
</protein>
<keyword evidence="3" id="KW-0862">Zinc</keyword>
<evidence type="ECO:0008006" key="6">
    <source>
        <dbReference type="Google" id="ProtNLM"/>
    </source>
</evidence>
<accession>A0A8S1R952</accession>